<evidence type="ECO:0000256" key="4">
    <source>
        <dbReference type="ARBA" id="ARBA00022692"/>
    </source>
</evidence>
<protein>
    <recommendedName>
        <fullName evidence="9">ADP,ATP carrier protein</fullName>
    </recommendedName>
</protein>
<feature type="transmembrane region" description="Helical" evidence="9">
    <location>
        <begin position="17"/>
        <end position="34"/>
    </location>
</feature>
<keyword evidence="3 9" id="KW-0813">Transport</keyword>
<dbReference type="RefSeq" id="WP_098037443.1">
    <property type="nucleotide sequence ID" value="NZ_CWGJ01000004.1"/>
</dbReference>
<evidence type="ECO:0000256" key="5">
    <source>
        <dbReference type="ARBA" id="ARBA00022741"/>
    </source>
</evidence>
<feature type="transmembrane region" description="Helical" evidence="9">
    <location>
        <begin position="174"/>
        <end position="192"/>
    </location>
</feature>
<feature type="transmembrane region" description="Helical" evidence="9">
    <location>
        <begin position="141"/>
        <end position="162"/>
    </location>
</feature>
<dbReference type="Proteomes" id="UP000220251">
    <property type="component" value="Unassembled WGS sequence"/>
</dbReference>
<evidence type="ECO:0000256" key="7">
    <source>
        <dbReference type="ARBA" id="ARBA00022989"/>
    </source>
</evidence>
<evidence type="ECO:0000256" key="2">
    <source>
        <dbReference type="ARBA" id="ARBA00007127"/>
    </source>
</evidence>
<keyword evidence="5 9" id="KW-0547">Nucleotide-binding</keyword>
<keyword evidence="7 9" id="KW-1133">Transmembrane helix</keyword>
<keyword evidence="4 9" id="KW-0812">Transmembrane</keyword>
<accession>A0A0H5DN93</accession>
<gene>
    <name evidence="10" type="primary">ntt1</name>
    <name evidence="10" type="ORF">ELAC_0221</name>
</gene>
<feature type="transmembrane region" description="Helical" evidence="9">
    <location>
        <begin position="263"/>
        <end position="282"/>
    </location>
</feature>
<evidence type="ECO:0000256" key="9">
    <source>
        <dbReference type="RuleBase" id="RU363121"/>
    </source>
</evidence>
<feature type="transmembrane region" description="Helical" evidence="9">
    <location>
        <begin position="84"/>
        <end position="104"/>
    </location>
</feature>
<comment type="subcellular location">
    <subcellularLocation>
        <location evidence="1 9">Membrane</location>
        <topology evidence="1 9">Multi-pass membrane protein</topology>
    </subcellularLocation>
</comment>
<dbReference type="PANTHER" id="PTHR31187">
    <property type="match status" value="1"/>
</dbReference>
<reference evidence="11" key="1">
    <citation type="submission" date="2015-06" db="EMBL/GenBank/DDBJ databases">
        <authorList>
            <person name="Bertelli C."/>
        </authorList>
    </citation>
    <scope>NUCLEOTIDE SEQUENCE [LARGE SCALE GENOMIC DNA]</scope>
    <source>
        <strain evidence="11">CRIB-30</strain>
    </source>
</reference>
<sequence>MNNQFFSSDSSLTTRKTIYLLIQFFLIIFVYHTMKDLKDSVVITGSVAGAEVIPFIKIWGMLPLAVGASYLFSVIYNRFGRETALHFFTGSLLLSYLAFAFIFYPARDALYLEKLDGTLQMILPSGCRGFIAMVCNWHFTLFYLTAELWSVLILSILFYGYVNETTTLSDAKKFYPLCMFTGNFAGILSGQSSLFLSHSLQDILSWEQTLQVMISVVAVAGVLIMAISRFCLDSSSHAVSGRARAPKKSVSFIENIKNVVRSGPLLCITALVVGFGLSSNLIEVVWKENIRELYPDPRAYNAFINQITFFIGVSAVTMALFSRLLFQMLRWGKVALITPVTLFMTSSLFFLALLLPDETTASVAEALGMTPLLLVVVLGSLHYVLGMTAKYTLFDSCKEMAFLSIDSEERMRAKSVIDSMGSRLGKTGSSCILQVFLIAFGSTAGHLSIIAAISLLVIAASIAATKRLSGYLQEKTGEEGLVEEPLVA</sequence>
<feature type="transmembrane region" description="Helical" evidence="9">
    <location>
        <begin position="302"/>
        <end position="322"/>
    </location>
</feature>
<dbReference type="GO" id="GO:0005471">
    <property type="term" value="F:ATP:ADP antiporter activity"/>
    <property type="evidence" value="ECO:0007669"/>
    <property type="project" value="InterPro"/>
</dbReference>
<proteinExistence type="inferred from homology"/>
<dbReference type="GO" id="GO:0016020">
    <property type="term" value="C:membrane"/>
    <property type="evidence" value="ECO:0007669"/>
    <property type="project" value="UniProtKB-SubCell"/>
</dbReference>
<evidence type="ECO:0000256" key="3">
    <source>
        <dbReference type="ARBA" id="ARBA00022448"/>
    </source>
</evidence>
<dbReference type="Pfam" id="PF03219">
    <property type="entry name" value="TLC"/>
    <property type="match status" value="1"/>
</dbReference>
<keyword evidence="11" id="KW-1185">Reference proteome</keyword>
<dbReference type="PANTHER" id="PTHR31187:SF1">
    <property type="entry name" value="ADP,ATP CARRIER PROTEIN 1"/>
    <property type="match status" value="1"/>
</dbReference>
<evidence type="ECO:0000313" key="11">
    <source>
        <dbReference type="Proteomes" id="UP000220251"/>
    </source>
</evidence>
<keyword evidence="8 9" id="KW-0472">Membrane</keyword>
<feature type="transmembrane region" description="Helical" evidence="9">
    <location>
        <begin position="334"/>
        <end position="354"/>
    </location>
</feature>
<keyword evidence="6 9" id="KW-0067">ATP-binding</keyword>
<evidence type="ECO:0000313" key="10">
    <source>
        <dbReference type="EMBL" id="CRX37582.1"/>
    </source>
</evidence>
<evidence type="ECO:0000256" key="8">
    <source>
        <dbReference type="ARBA" id="ARBA00023136"/>
    </source>
</evidence>
<dbReference type="AlphaFoldDB" id="A0A0H5DN93"/>
<organism evidence="10 11">
    <name type="scientific">Estrella lausannensis</name>
    <dbReference type="NCBI Taxonomy" id="483423"/>
    <lineage>
        <taxon>Bacteria</taxon>
        <taxon>Pseudomonadati</taxon>
        <taxon>Chlamydiota</taxon>
        <taxon>Chlamydiia</taxon>
        <taxon>Parachlamydiales</taxon>
        <taxon>Candidatus Criblamydiaceae</taxon>
        <taxon>Estrella</taxon>
    </lineage>
</organism>
<evidence type="ECO:0000256" key="6">
    <source>
        <dbReference type="ARBA" id="ARBA00022840"/>
    </source>
</evidence>
<feature type="transmembrane region" description="Helical" evidence="9">
    <location>
        <begin position="366"/>
        <end position="385"/>
    </location>
</feature>
<feature type="transmembrane region" description="Helical" evidence="9">
    <location>
        <begin position="447"/>
        <end position="465"/>
    </location>
</feature>
<comment type="similarity">
    <text evidence="2 9">Belongs to the ADP/ATP translocase tlc family.</text>
</comment>
<evidence type="ECO:0000256" key="1">
    <source>
        <dbReference type="ARBA" id="ARBA00004141"/>
    </source>
</evidence>
<dbReference type="OrthoDB" id="19736at2"/>
<name>A0A0H5DN93_9BACT</name>
<feature type="transmembrane region" description="Helical" evidence="9">
    <location>
        <begin position="54"/>
        <end position="72"/>
    </location>
</feature>
<feature type="transmembrane region" description="Helical" evidence="9">
    <location>
        <begin position="212"/>
        <end position="232"/>
    </location>
</feature>
<dbReference type="InterPro" id="IPR004667">
    <property type="entry name" value="ADP_ATP_car_bac_type"/>
</dbReference>
<dbReference type="EMBL" id="CWGJ01000004">
    <property type="protein sequence ID" value="CRX37582.1"/>
    <property type="molecule type" value="Genomic_DNA"/>
</dbReference>
<dbReference type="GO" id="GO:0005524">
    <property type="term" value="F:ATP binding"/>
    <property type="evidence" value="ECO:0007669"/>
    <property type="project" value="UniProtKB-KW"/>
</dbReference>